<evidence type="ECO:0000313" key="3">
    <source>
        <dbReference type="Proteomes" id="UP000261704"/>
    </source>
</evidence>
<accession>A0A347UCF1</accession>
<keyword evidence="1" id="KW-0812">Transmembrane</keyword>
<dbReference type="AlphaFoldDB" id="A0A347UCF1"/>
<evidence type="ECO:0000313" key="2">
    <source>
        <dbReference type="EMBL" id="AXX96529.1"/>
    </source>
</evidence>
<dbReference type="InterPro" id="IPR027463">
    <property type="entry name" value="AcrB_DN_DC_subdom"/>
</dbReference>
<evidence type="ECO:0000256" key="1">
    <source>
        <dbReference type="SAM" id="Phobius"/>
    </source>
</evidence>
<dbReference type="PANTHER" id="PTHR32063:SF33">
    <property type="entry name" value="RND SUPERFAMILY EFFLUX PUMP PERMEASE COMPONENT"/>
    <property type="match status" value="1"/>
</dbReference>
<feature type="transmembrane region" description="Helical" evidence="1">
    <location>
        <begin position="455"/>
        <end position="475"/>
    </location>
</feature>
<feature type="transmembrane region" description="Helical" evidence="1">
    <location>
        <begin position="519"/>
        <end position="538"/>
    </location>
</feature>
<dbReference type="PRINTS" id="PR00702">
    <property type="entry name" value="ACRIFLAVINRP"/>
</dbReference>
<feature type="transmembrane region" description="Helical" evidence="1">
    <location>
        <begin position="6"/>
        <end position="27"/>
    </location>
</feature>
<feature type="transmembrane region" description="Helical" evidence="1">
    <location>
        <begin position="336"/>
        <end position="357"/>
    </location>
</feature>
<feature type="transmembrane region" description="Helical" evidence="1">
    <location>
        <begin position="889"/>
        <end position="911"/>
    </location>
</feature>
<dbReference type="PANTHER" id="PTHR32063">
    <property type="match status" value="1"/>
</dbReference>
<keyword evidence="1" id="KW-0472">Membrane</keyword>
<keyword evidence="1" id="KW-1133">Transmembrane helix</keyword>
<feature type="transmembrane region" description="Helical" evidence="1">
    <location>
        <begin position="917"/>
        <end position="939"/>
    </location>
</feature>
<dbReference type="KEGG" id="pamo:BAR1_00415"/>
<dbReference type="Pfam" id="PF00873">
    <property type="entry name" value="ACR_tran"/>
    <property type="match status" value="1"/>
</dbReference>
<feature type="transmembrane region" description="Helical" evidence="1">
    <location>
        <begin position="363"/>
        <end position="392"/>
    </location>
</feature>
<gene>
    <name evidence="2" type="ORF">BAR1_00415</name>
</gene>
<dbReference type="Gene3D" id="3.30.70.1320">
    <property type="entry name" value="Multidrug efflux transporter AcrB pore domain like"/>
    <property type="match status" value="1"/>
</dbReference>
<dbReference type="Proteomes" id="UP000261704">
    <property type="component" value="Chromosome"/>
</dbReference>
<protein>
    <submittedName>
        <fullName evidence="2">Efflux RND transporter permease subunit</fullName>
    </submittedName>
</protein>
<dbReference type="OrthoDB" id="174266at2"/>
<sequence length="1034" mass="112252">MIRLFAAHPTAANILMVIIMVVGLIAVPQLQRDTFPVTPPSVVEVRITYPGAAPAEVERAICTRIEDPIRGVDYLDELRCVARDNIAVISAEIVEGADMGTFYDDVTSAVDTITTFPDEVDKPTSRVVERIATVASVAITGPDDPHVLFAYAQGFADRLKTHPMISQTVINGFSDREISIEIPAATLLRYGLSIDDVSNTLVRNSFDLPAGTMETPDGDALLRFVGERRKPEDFANIPLTSSALGAEVLLGEVAEITEQFANDYDTALFNGKRAAIVTVTKTPAQDALRVMDVMMKILDEERQNAPEGITLEVSTDSTSNIIDRLRIITDNGIQGLILVFFVMWLFFGLRFAFWVAMGLPVSFLGTIFVMQMAGLTINMITMVALLVAIGLLMDDAIVISENIVSRRHKGDSPLHAAINGTKQVLPGVIASFLTTAMIVGPLGLMAGKIGAVLKFLPIVLMVTLTVSLIEAFLILPHHLKHALKNPEPSRFSKAFSNAFDRFRDRVIAPMSMLSLKARYFTLGFAGFLILLSIAPIVGGQIKFQSFPNLESDTIEARLTLPQGTPLWRTEERVAQVVKALQTLNDELTPEQPDGATLVKNYTVFFGSNADTDETGAQLATVSASLLRAEARSTNVTQIVERWKQLTGPMPDMSGLRFTDKDRGVGGKPISIRLQGEDLDELKATAVEMRKFFRGFNGVRDVLDDLRPGKPEYIITLRPAAASALGVSAQSIAGQLRRAFRGDTPLQVQDRYGSLDVIARLQADDRNSASDVQDLRIAAADGTLVPLSAVAEVSQNRGYSRIQRIDGRRTVTVEGSINPNVANAVELMAALKQDFLPQLAQKRPDVDVIITGESQDTKESGGSLLTFLLIGLVGVYLILAFQFRSFIQPVAVFVAIPLGLIGVVWGHMLMGIQLSLPSLIGLATLAGIVVNDSILLVAFMKERYNEGAELIDAAKGAVRDRFRAIFLTSLTTVAGLGPLLFETSTQAQLLLPIVASLAFGLTIATMLSLFVTPAMFLVLHDIGLIRRAKPGDSEE</sequence>
<organism evidence="2 3">
    <name type="scientific">Profundibacter amoris</name>
    <dbReference type="NCBI Taxonomy" id="2171755"/>
    <lineage>
        <taxon>Bacteria</taxon>
        <taxon>Pseudomonadati</taxon>
        <taxon>Pseudomonadota</taxon>
        <taxon>Alphaproteobacteria</taxon>
        <taxon>Rhodobacterales</taxon>
        <taxon>Paracoccaceae</taxon>
        <taxon>Profundibacter</taxon>
    </lineage>
</organism>
<feature type="transmembrane region" description="Helical" evidence="1">
    <location>
        <begin position="424"/>
        <end position="443"/>
    </location>
</feature>
<dbReference type="SUPFAM" id="SSF82714">
    <property type="entry name" value="Multidrug efflux transporter AcrB TolC docking domain, DN and DC subdomains"/>
    <property type="match status" value="2"/>
</dbReference>
<feature type="transmembrane region" description="Helical" evidence="1">
    <location>
        <begin position="960"/>
        <end position="980"/>
    </location>
</feature>
<feature type="transmembrane region" description="Helical" evidence="1">
    <location>
        <begin position="992"/>
        <end position="1018"/>
    </location>
</feature>
<dbReference type="SUPFAM" id="SSF82693">
    <property type="entry name" value="Multidrug efflux transporter AcrB pore domain, PN1, PN2, PC1 and PC2 subdomains"/>
    <property type="match status" value="2"/>
</dbReference>
<keyword evidence="3" id="KW-1185">Reference proteome</keyword>
<proteinExistence type="predicted"/>
<dbReference type="GO" id="GO:0042910">
    <property type="term" value="F:xenobiotic transmembrane transporter activity"/>
    <property type="evidence" value="ECO:0007669"/>
    <property type="project" value="TreeGrafter"/>
</dbReference>
<feature type="transmembrane region" description="Helical" evidence="1">
    <location>
        <begin position="863"/>
        <end position="882"/>
    </location>
</feature>
<dbReference type="InterPro" id="IPR001036">
    <property type="entry name" value="Acrflvin-R"/>
</dbReference>
<dbReference type="RefSeq" id="WP_118941187.1">
    <property type="nucleotide sequence ID" value="NZ_CP032125.1"/>
</dbReference>
<reference evidence="2 3" key="1">
    <citation type="submission" date="2018-09" db="EMBL/GenBank/DDBJ databases">
        <title>Profundibacter amoris BAR1 gen. nov., sp. nov., a new member of the Roseobacter clade isolated at Lokis Castle Vent Field on the Arctic Mid-Oceanic Ridge.</title>
        <authorList>
            <person name="Le Moine Bauer S."/>
            <person name="Sjoeberg A.G."/>
            <person name="L'Haridon S."/>
            <person name="Stokke R."/>
            <person name="Roalkvam I."/>
            <person name="Steen I.H."/>
            <person name="Dahle H."/>
        </authorList>
    </citation>
    <scope>NUCLEOTIDE SEQUENCE [LARGE SCALE GENOMIC DNA]</scope>
    <source>
        <strain evidence="2 3">BAR1</strain>
    </source>
</reference>
<dbReference type="Gene3D" id="1.20.1640.10">
    <property type="entry name" value="Multidrug efflux transporter AcrB transmembrane domain"/>
    <property type="match status" value="2"/>
</dbReference>
<dbReference type="EMBL" id="CP032125">
    <property type="protein sequence ID" value="AXX96529.1"/>
    <property type="molecule type" value="Genomic_DNA"/>
</dbReference>
<dbReference type="Gene3D" id="3.30.70.1430">
    <property type="entry name" value="Multidrug efflux transporter AcrB pore domain"/>
    <property type="match status" value="2"/>
</dbReference>
<dbReference type="Gene3D" id="3.30.2090.10">
    <property type="entry name" value="Multidrug efflux transporter AcrB TolC docking domain, DN and DC subdomains"/>
    <property type="match status" value="2"/>
</dbReference>
<dbReference type="GO" id="GO:0005886">
    <property type="term" value="C:plasma membrane"/>
    <property type="evidence" value="ECO:0007669"/>
    <property type="project" value="TreeGrafter"/>
</dbReference>
<name>A0A347UCF1_9RHOB</name>
<dbReference type="Gene3D" id="3.30.70.1440">
    <property type="entry name" value="Multidrug efflux transporter AcrB pore domain"/>
    <property type="match status" value="1"/>
</dbReference>
<dbReference type="SUPFAM" id="SSF82866">
    <property type="entry name" value="Multidrug efflux transporter AcrB transmembrane domain"/>
    <property type="match status" value="2"/>
</dbReference>